<evidence type="ECO:0000256" key="9">
    <source>
        <dbReference type="ARBA" id="ARBA00022967"/>
    </source>
</evidence>
<accession>A0A6B9FSE9</accession>
<evidence type="ECO:0000313" key="14">
    <source>
        <dbReference type="Proteomes" id="UP000012488"/>
    </source>
</evidence>
<evidence type="ECO:0000256" key="8">
    <source>
        <dbReference type="ARBA" id="ARBA00022840"/>
    </source>
</evidence>
<reference evidence="13 14" key="1">
    <citation type="journal article" date="2012" name="Genet. Mol. Biol.">
        <title>Analysis of 16S rRNA and mxaF genes revealing insights into Methylobacterium niche-specific plant association.</title>
        <authorList>
            <person name="Dourado M.N."/>
            <person name="Andreote F.D."/>
            <person name="Dini-Andreote F."/>
            <person name="Conti R."/>
            <person name="Araujo J.M."/>
            <person name="Araujo W.L."/>
        </authorList>
    </citation>
    <scope>NUCLEOTIDE SEQUENCE [LARGE SCALE GENOMIC DNA]</scope>
    <source>
        <strain evidence="13 14">SR1.6/6</strain>
    </source>
</reference>
<dbReference type="SMART" id="SM00382">
    <property type="entry name" value="AAA"/>
    <property type="match status" value="1"/>
</dbReference>
<evidence type="ECO:0000256" key="3">
    <source>
        <dbReference type="ARBA" id="ARBA00022448"/>
    </source>
</evidence>
<name>A0A6B9FSE9_9HYPH</name>
<comment type="similarity">
    <text evidence="2">Belongs to the ABC transporter superfamily.</text>
</comment>
<evidence type="ECO:0000256" key="4">
    <source>
        <dbReference type="ARBA" id="ARBA00022475"/>
    </source>
</evidence>
<dbReference type="AlphaFoldDB" id="A0A6B9FSE9"/>
<dbReference type="OrthoDB" id="9802264at2"/>
<dbReference type="GO" id="GO:0016887">
    <property type="term" value="F:ATP hydrolysis activity"/>
    <property type="evidence" value="ECO:0007669"/>
    <property type="project" value="InterPro"/>
</dbReference>
<dbReference type="PROSITE" id="PS00211">
    <property type="entry name" value="ABC_TRANSPORTER_1"/>
    <property type="match status" value="1"/>
</dbReference>
<keyword evidence="6" id="KW-0592">Phosphate transport</keyword>
<evidence type="ECO:0000256" key="1">
    <source>
        <dbReference type="ARBA" id="ARBA00004417"/>
    </source>
</evidence>
<keyword evidence="9" id="KW-1278">Translocase</keyword>
<evidence type="ECO:0000256" key="6">
    <source>
        <dbReference type="ARBA" id="ARBA00022592"/>
    </source>
</evidence>
<keyword evidence="8 13" id="KW-0067">ATP-binding</keyword>
<dbReference type="FunFam" id="3.40.50.300:FF:000132">
    <property type="entry name" value="Phosphate import ATP-binding protein PstB"/>
    <property type="match status" value="1"/>
</dbReference>
<dbReference type="Proteomes" id="UP000012488">
    <property type="component" value="Chromosome"/>
</dbReference>
<keyword evidence="7" id="KW-0547">Nucleotide-binding</keyword>
<evidence type="ECO:0000259" key="12">
    <source>
        <dbReference type="PROSITE" id="PS50893"/>
    </source>
</evidence>
<gene>
    <name evidence="13" type="primary">pstB</name>
    <name evidence="13" type="ORF">MMSR116_20005</name>
</gene>
<keyword evidence="4" id="KW-1003">Cell membrane</keyword>
<organism evidence="13 14">
    <name type="scientific">Methylobacterium mesophilicum SR1.6/6</name>
    <dbReference type="NCBI Taxonomy" id="908290"/>
    <lineage>
        <taxon>Bacteria</taxon>
        <taxon>Pseudomonadati</taxon>
        <taxon>Pseudomonadota</taxon>
        <taxon>Alphaproteobacteria</taxon>
        <taxon>Hyphomicrobiales</taxon>
        <taxon>Methylobacteriaceae</taxon>
        <taxon>Methylobacterium</taxon>
    </lineage>
</organism>
<dbReference type="GO" id="GO:0035435">
    <property type="term" value="P:phosphate ion transmembrane transport"/>
    <property type="evidence" value="ECO:0007669"/>
    <property type="project" value="InterPro"/>
</dbReference>
<dbReference type="InterPro" id="IPR027417">
    <property type="entry name" value="P-loop_NTPase"/>
</dbReference>
<dbReference type="InterPro" id="IPR003439">
    <property type="entry name" value="ABC_transporter-like_ATP-bd"/>
</dbReference>
<comment type="function">
    <text evidence="11">Part of the ABC transporter complex PstSACB involved in phosphate import. Responsible for energy coupling to the transport system.</text>
</comment>
<evidence type="ECO:0000313" key="13">
    <source>
        <dbReference type="EMBL" id="QGY03924.1"/>
    </source>
</evidence>
<dbReference type="PROSITE" id="PS50893">
    <property type="entry name" value="ABC_TRANSPORTER_2"/>
    <property type="match status" value="1"/>
</dbReference>
<keyword evidence="10" id="KW-0472">Membrane</keyword>
<dbReference type="InterPro" id="IPR003593">
    <property type="entry name" value="AAA+_ATPase"/>
</dbReference>
<evidence type="ECO:0000256" key="11">
    <source>
        <dbReference type="ARBA" id="ARBA00054713"/>
    </source>
</evidence>
<dbReference type="SUPFAM" id="SSF52540">
    <property type="entry name" value="P-loop containing nucleoside triphosphate hydrolases"/>
    <property type="match status" value="1"/>
</dbReference>
<comment type="subcellular location">
    <subcellularLocation>
        <location evidence="1">Cell inner membrane</location>
        <topology evidence="1">Peripheral membrane protein</topology>
    </subcellularLocation>
</comment>
<protein>
    <submittedName>
        <fullName evidence="13">Phosphate ABC transporter ATP-binding protein PstB</fullName>
    </submittedName>
</protein>
<dbReference type="EMBL" id="CP043538">
    <property type="protein sequence ID" value="QGY03924.1"/>
    <property type="molecule type" value="Genomic_DNA"/>
</dbReference>
<dbReference type="PANTHER" id="PTHR43423:SF3">
    <property type="entry name" value="PHOSPHATE IMPORT ATP-BINDING PROTEIN PSTB"/>
    <property type="match status" value="1"/>
</dbReference>
<evidence type="ECO:0000256" key="5">
    <source>
        <dbReference type="ARBA" id="ARBA00022519"/>
    </source>
</evidence>
<dbReference type="KEGG" id="mmes:MMSR116_20005"/>
<dbReference type="RefSeq" id="WP_010685836.1">
    <property type="nucleotide sequence ID" value="NZ_CP043538.1"/>
</dbReference>
<dbReference type="GO" id="GO:0005315">
    <property type="term" value="F:phosphate transmembrane transporter activity"/>
    <property type="evidence" value="ECO:0007669"/>
    <property type="project" value="InterPro"/>
</dbReference>
<dbReference type="CDD" id="cd03260">
    <property type="entry name" value="ABC_PstB_phosphate_transporter"/>
    <property type="match status" value="1"/>
</dbReference>
<keyword evidence="3" id="KW-0813">Transport</keyword>
<dbReference type="InterPro" id="IPR017871">
    <property type="entry name" value="ABC_transporter-like_CS"/>
</dbReference>
<dbReference type="NCBIfam" id="TIGR00972">
    <property type="entry name" value="3a0107s01c2"/>
    <property type="match status" value="1"/>
</dbReference>
<dbReference type="Gene3D" id="3.40.50.300">
    <property type="entry name" value="P-loop containing nucleotide triphosphate hydrolases"/>
    <property type="match status" value="1"/>
</dbReference>
<feature type="domain" description="ABC transporter" evidence="12">
    <location>
        <begin position="25"/>
        <end position="266"/>
    </location>
</feature>
<proteinExistence type="inferred from homology"/>
<keyword evidence="5" id="KW-0997">Cell inner membrane</keyword>
<evidence type="ECO:0000256" key="10">
    <source>
        <dbReference type="ARBA" id="ARBA00023136"/>
    </source>
</evidence>
<reference evidence="13 14" key="2">
    <citation type="journal article" date="2013" name="Genome Announc.">
        <title>Draft Genome Sequence of Methylobacterium mesophilicum Strain SR1.6/6, Isolated from Citrus sinensis.</title>
        <authorList>
            <person name="Marinho Almeida D."/>
            <person name="Dini-Andreote F."/>
            <person name="Camargo Neves A.A."/>
            <person name="Juca Ramos R.T."/>
            <person name="Andreote F.D."/>
            <person name="Carneiro A.R."/>
            <person name="Oliveira de Souza Lima A."/>
            <person name="Caracciolo Gomes de Sa P.H."/>
            <person name="Ribeiro Barbosa M.S."/>
            <person name="Araujo W.L."/>
            <person name="Silva A."/>
        </authorList>
    </citation>
    <scope>NUCLEOTIDE SEQUENCE [LARGE SCALE GENOMIC DNA]</scope>
    <source>
        <strain evidence="13 14">SR1.6/6</strain>
    </source>
</reference>
<dbReference type="PANTHER" id="PTHR43423">
    <property type="entry name" value="ABC TRANSPORTER I FAMILY MEMBER 17"/>
    <property type="match status" value="1"/>
</dbReference>
<dbReference type="InterPro" id="IPR005670">
    <property type="entry name" value="PstB-like"/>
</dbReference>
<dbReference type="Pfam" id="PF00005">
    <property type="entry name" value="ABC_tran"/>
    <property type="match status" value="1"/>
</dbReference>
<dbReference type="GO" id="GO:0005524">
    <property type="term" value="F:ATP binding"/>
    <property type="evidence" value="ECO:0007669"/>
    <property type="project" value="UniProtKB-KW"/>
</dbReference>
<evidence type="ECO:0000256" key="7">
    <source>
        <dbReference type="ARBA" id="ARBA00022741"/>
    </source>
</evidence>
<sequence>MNAASAIPTVELNRNHAEEGRPVRIAVKGLDFYYGSFHGLKDVSINFHDRQVTALIGPSGCGKSTLLRCFNRIYSLYPEQRAEGEIILDGENILDPSIDLNELRARIGMVFQKPTPFPMSIYDNVAFGLRLYEKLPKSELDGRVEEALRKAALWDEVKDKLRQPGTGLSGGQQQRLCIARTVAQGPEVILFDEPTSALDPISTGRIEELIEQLRDEFTIVIVTHNMQQAARISQFTAFMYLGQLVEFGPTNRMFMNPTERRTQDYITGRFG</sequence>
<dbReference type="GO" id="GO:0005886">
    <property type="term" value="C:plasma membrane"/>
    <property type="evidence" value="ECO:0007669"/>
    <property type="project" value="UniProtKB-SubCell"/>
</dbReference>
<evidence type="ECO:0000256" key="2">
    <source>
        <dbReference type="ARBA" id="ARBA00005417"/>
    </source>
</evidence>